<dbReference type="PANTHER" id="PTHR43204">
    <property type="entry name" value="ABC TRANSPORTER I FAMILY MEMBER 6, CHLOROPLASTIC"/>
    <property type="match status" value="1"/>
</dbReference>
<evidence type="ECO:0000256" key="2">
    <source>
        <dbReference type="ARBA" id="ARBA00022840"/>
    </source>
</evidence>
<protein>
    <submittedName>
        <fullName evidence="3">Uncharacterized protein</fullName>
    </submittedName>
</protein>
<dbReference type="InterPro" id="IPR010230">
    <property type="entry name" value="FeS-cluster_ATPase_SufC"/>
</dbReference>
<accession>A0AAU0EZV1</accession>
<keyword evidence="4" id="KW-1185">Reference proteome</keyword>
<evidence type="ECO:0000256" key="1">
    <source>
        <dbReference type="ARBA" id="ARBA00022741"/>
    </source>
</evidence>
<evidence type="ECO:0000313" key="4">
    <source>
        <dbReference type="Proteomes" id="UP001432059"/>
    </source>
</evidence>
<dbReference type="GO" id="GO:0005524">
    <property type="term" value="F:ATP binding"/>
    <property type="evidence" value="ECO:0007669"/>
    <property type="project" value="UniProtKB-KW"/>
</dbReference>
<dbReference type="AlphaFoldDB" id="A0AAU0EZV1"/>
<dbReference type="Proteomes" id="UP001432059">
    <property type="component" value="Chromosome"/>
</dbReference>
<keyword evidence="2" id="KW-0067">ATP-binding</keyword>
<reference evidence="3" key="1">
    <citation type="submission" date="2023-10" db="EMBL/GenBank/DDBJ databases">
        <title>Characterization and whole genome sequencing of a novel strain of Bergeyella porcorum QD2021 isolated from pig.</title>
        <authorList>
            <person name="Liu G."/>
            <person name="Chen C."/>
            <person name="Han X."/>
        </authorList>
    </citation>
    <scope>NUCLEOTIDE SEQUENCE</scope>
    <source>
        <strain evidence="3">QD2021</strain>
    </source>
</reference>
<dbReference type="PANTHER" id="PTHR43204:SF1">
    <property type="entry name" value="ABC TRANSPORTER I FAMILY MEMBER 6, CHLOROPLASTIC"/>
    <property type="match status" value="1"/>
</dbReference>
<name>A0AAU0EZV1_9FLAO</name>
<gene>
    <name evidence="3" type="ORF">BPO_1317</name>
</gene>
<proteinExistence type="predicted"/>
<evidence type="ECO:0000313" key="3">
    <source>
        <dbReference type="EMBL" id="WOC51964.1"/>
    </source>
</evidence>
<dbReference type="EMBL" id="CP136426">
    <property type="protein sequence ID" value="WOC51964.1"/>
    <property type="molecule type" value="Genomic_DNA"/>
</dbReference>
<organism evidence="3 4">
    <name type="scientific">Bergeyella porcorum</name>
    <dbReference type="NCBI Taxonomy" id="1735111"/>
    <lineage>
        <taxon>Bacteria</taxon>
        <taxon>Pseudomonadati</taxon>
        <taxon>Bacteroidota</taxon>
        <taxon>Flavobacteriia</taxon>
        <taxon>Flavobacteriales</taxon>
        <taxon>Weeksellaceae</taxon>
        <taxon>Bergeyella</taxon>
    </lineage>
</organism>
<dbReference type="InterPro" id="IPR027417">
    <property type="entry name" value="P-loop_NTPase"/>
</dbReference>
<dbReference type="KEGG" id="bpor:BPO_1317"/>
<sequence length="85" mass="9828">MKFTPLWDQTERENLRFPSVIAGKEDYEVTEGEILFEGEDIAEDAPEERAHKGIFLSFQYPVEIPGVSNTNFIKRQLTKRVKPTV</sequence>
<keyword evidence="1" id="KW-0547">Nucleotide-binding</keyword>
<dbReference type="Gene3D" id="3.40.50.300">
    <property type="entry name" value="P-loop containing nucleotide triphosphate hydrolases"/>
    <property type="match status" value="1"/>
</dbReference>